<feature type="transmembrane region" description="Helical" evidence="1">
    <location>
        <begin position="293"/>
        <end position="316"/>
    </location>
</feature>
<feature type="transmembrane region" description="Helical" evidence="1">
    <location>
        <begin position="234"/>
        <end position="252"/>
    </location>
</feature>
<dbReference type="RefSeq" id="WP_132978153.1">
    <property type="nucleotide sequence ID" value="NZ_SMAO01000009.1"/>
</dbReference>
<evidence type="ECO:0000313" key="2">
    <source>
        <dbReference type="EMBL" id="TCT19153.1"/>
    </source>
</evidence>
<feature type="transmembrane region" description="Helical" evidence="1">
    <location>
        <begin position="328"/>
        <end position="350"/>
    </location>
</feature>
<feature type="transmembrane region" description="Helical" evidence="1">
    <location>
        <begin position="59"/>
        <end position="76"/>
    </location>
</feature>
<feature type="transmembrane region" description="Helical" evidence="1">
    <location>
        <begin position="175"/>
        <end position="196"/>
    </location>
</feature>
<dbReference type="OrthoDB" id="9770040at2"/>
<keyword evidence="1" id="KW-1133">Transmembrane helix</keyword>
<evidence type="ECO:0000313" key="3">
    <source>
        <dbReference type="Proteomes" id="UP000295717"/>
    </source>
</evidence>
<evidence type="ECO:0000256" key="1">
    <source>
        <dbReference type="SAM" id="Phobius"/>
    </source>
</evidence>
<feature type="transmembrane region" description="Helical" evidence="1">
    <location>
        <begin position="356"/>
        <end position="375"/>
    </location>
</feature>
<protein>
    <submittedName>
        <fullName evidence="2">Uncharacterized protein involved in response to NO</fullName>
    </submittedName>
</protein>
<organism evidence="2 3">
    <name type="scientific">Thiobaca trueperi</name>
    <dbReference type="NCBI Taxonomy" id="127458"/>
    <lineage>
        <taxon>Bacteria</taxon>
        <taxon>Pseudomonadati</taxon>
        <taxon>Pseudomonadota</taxon>
        <taxon>Gammaproteobacteria</taxon>
        <taxon>Chromatiales</taxon>
        <taxon>Chromatiaceae</taxon>
        <taxon>Thiobaca</taxon>
    </lineage>
</organism>
<accession>A0A4R3MWN0</accession>
<feature type="transmembrane region" description="Helical" evidence="1">
    <location>
        <begin position="112"/>
        <end position="130"/>
    </location>
</feature>
<dbReference type="AlphaFoldDB" id="A0A4R3MWN0"/>
<gene>
    <name evidence="2" type="ORF">EDC35_10931</name>
</gene>
<sequence>MTLTARLNAIPVLALGFRPFFLAAGLSAILSVAVWLAILSGLWPQPGHLAGTVWHAHEMLFGYLGAVIAGFLLTAARNWTGMPTATGARLAALVGLWLAGRLAPWLGLPSLLVVLLDLAFFPALALALWRPLWQDPNPFNRVFLLVFAGMTAASAMVHLDALGLLVGGATRGHRLMLDLVVLVILMVSGRVMPFFIKSVLPNARPRAFPLLEPLLFVAAAGLLISDFVQPFGQLAGGLALTLGLLQLARLIGWHDRRIWTTPMLSVLYAGLLWLALGLILDGLPAFTGMTPRAALHALTVGAIGVVTLGMMARVAVGHTGRTMQAAPLTLLAFVLINLAAVLRGLAPLLAPAGYQTWLMAGGLCWILAFGLFLWVHAPMLSSARPDGGPG</sequence>
<dbReference type="EMBL" id="SMAO01000009">
    <property type="protein sequence ID" value="TCT19153.1"/>
    <property type="molecule type" value="Genomic_DNA"/>
</dbReference>
<feature type="transmembrane region" description="Helical" evidence="1">
    <location>
        <begin position="20"/>
        <end position="39"/>
    </location>
</feature>
<dbReference type="InterPro" id="IPR010266">
    <property type="entry name" value="NnrS"/>
</dbReference>
<feature type="transmembrane region" description="Helical" evidence="1">
    <location>
        <begin position="142"/>
        <end position="169"/>
    </location>
</feature>
<keyword evidence="1" id="KW-0812">Transmembrane</keyword>
<reference evidence="2 3" key="1">
    <citation type="submission" date="2019-03" db="EMBL/GenBank/DDBJ databases">
        <title>Genomic Encyclopedia of Type Strains, Phase IV (KMG-IV): sequencing the most valuable type-strain genomes for metagenomic binning, comparative biology and taxonomic classification.</title>
        <authorList>
            <person name="Goeker M."/>
        </authorList>
    </citation>
    <scope>NUCLEOTIDE SEQUENCE [LARGE SCALE GENOMIC DNA]</scope>
    <source>
        <strain evidence="2 3">DSM 13587</strain>
    </source>
</reference>
<feature type="transmembrane region" description="Helical" evidence="1">
    <location>
        <begin position="264"/>
        <end position="287"/>
    </location>
</feature>
<name>A0A4R3MWN0_9GAMM</name>
<keyword evidence="1" id="KW-0472">Membrane</keyword>
<proteinExistence type="predicted"/>
<comment type="caution">
    <text evidence="2">The sequence shown here is derived from an EMBL/GenBank/DDBJ whole genome shotgun (WGS) entry which is preliminary data.</text>
</comment>
<dbReference type="Pfam" id="PF05940">
    <property type="entry name" value="NnrS"/>
    <property type="match status" value="1"/>
</dbReference>
<keyword evidence="3" id="KW-1185">Reference proteome</keyword>
<dbReference type="Proteomes" id="UP000295717">
    <property type="component" value="Unassembled WGS sequence"/>
</dbReference>